<reference evidence="1 2" key="2">
    <citation type="journal article" date="2022" name="Mol. Ecol. Resour.">
        <title>The genomes of chicory, endive, great burdock and yacon provide insights into Asteraceae paleo-polyploidization history and plant inulin production.</title>
        <authorList>
            <person name="Fan W."/>
            <person name="Wang S."/>
            <person name="Wang H."/>
            <person name="Wang A."/>
            <person name="Jiang F."/>
            <person name="Liu H."/>
            <person name="Zhao H."/>
            <person name="Xu D."/>
            <person name="Zhang Y."/>
        </authorList>
    </citation>
    <scope>NUCLEOTIDE SEQUENCE [LARGE SCALE GENOMIC DNA]</scope>
    <source>
        <strain evidence="2">cv. Punajuju</strain>
        <tissue evidence="1">Leaves</tissue>
    </source>
</reference>
<gene>
    <name evidence="1" type="ORF">L2E82_48088</name>
</gene>
<evidence type="ECO:0000313" key="2">
    <source>
        <dbReference type="Proteomes" id="UP001055811"/>
    </source>
</evidence>
<proteinExistence type="predicted"/>
<keyword evidence="2" id="KW-1185">Reference proteome</keyword>
<comment type="caution">
    <text evidence="1">The sequence shown here is derived from an EMBL/GenBank/DDBJ whole genome shotgun (WGS) entry which is preliminary data.</text>
</comment>
<accession>A0ACB8YXT1</accession>
<evidence type="ECO:0000313" key="1">
    <source>
        <dbReference type="EMBL" id="KAI3690113.1"/>
    </source>
</evidence>
<dbReference type="EMBL" id="CM042017">
    <property type="protein sequence ID" value="KAI3690113.1"/>
    <property type="molecule type" value="Genomic_DNA"/>
</dbReference>
<dbReference type="Proteomes" id="UP001055811">
    <property type="component" value="Linkage Group LG09"/>
</dbReference>
<reference evidence="2" key="1">
    <citation type="journal article" date="2022" name="Mol. Ecol. Resour.">
        <title>The genomes of chicory, endive, great burdock and yacon provide insights into Asteraceae palaeo-polyploidization history and plant inulin production.</title>
        <authorList>
            <person name="Fan W."/>
            <person name="Wang S."/>
            <person name="Wang H."/>
            <person name="Wang A."/>
            <person name="Jiang F."/>
            <person name="Liu H."/>
            <person name="Zhao H."/>
            <person name="Xu D."/>
            <person name="Zhang Y."/>
        </authorList>
    </citation>
    <scope>NUCLEOTIDE SEQUENCE [LARGE SCALE GENOMIC DNA]</scope>
    <source>
        <strain evidence="2">cv. Punajuju</strain>
    </source>
</reference>
<sequence length="351" mass="39328">MHVASATPDSIQGVISYLAARTGRIFPQLDFCSLTHAYHLQSFSLLVLRPFHQTSRLRSFYNMAGRSKHTWTNDEDSKLIAALLELHASGKYGGADNGFKPGYLKAVQQLLDASLPNSGLKAEPHIKSRMKTWKSHFSIVHDMVVGSNTSGFGWDPTKCCVTADNEVWDEYIKSHKGAACFRDKPFPQYDDLCKVFGNDRATGSGATDLGEDDVVEETQRNSPIDVEGFEDVVEETPSTTTVTSKRKRSKTADVETFYKEAAKEMKETFEKFGDKLTETIRNIGKEENKEACDIIDKVTKYIQRLPNINIKQRLKAINTIAKDQSLARSFLNMSEEEKICYVEMIADGSIA</sequence>
<protein>
    <submittedName>
        <fullName evidence="1">Uncharacterized protein</fullName>
    </submittedName>
</protein>
<organism evidence="1 2">
    <name type="scientific">Cichorium intybus</name>
    <name type="common">Chicory</name>
    <dbReference type="NCBI Taxonomy" id="13427"/>
    <lineage>
        <taxon>Eukaryota</taxon>
        <taxon>Viridiplantae</taxon>
        <taxon>Streptophyta</taxon>
        <taxon>Embryophyta</taxon>
        <taxon>Tracheophyta</taxon>
        <taxon>Spermatophyta</taxon>
        <taxon>Magnoliopsida</taxon>
        <taxon>eudicotyledons</taxon>
        <taxon>Gunneridae</taxon>
        <taxon>Pentapetalae</taxon>
        <taxon>asterids</taxon>
        <taxon>campanulids</taxon>
        <taxon>Asterales</taxon>
        <taxon>Asteraceae</taxon>
        <taxon>Cichorioideae</taxon>
        <taxon>Cichorieae</taxon>
        <taxon>Cichoriinae</taxon>
        <taxon>Cichorium</taxon>
    </lineage>
</organism>
<name>A0ACB8YXT1_CICIN</name>